<dbReference type="SUPFAM" id="SSF52402">
    <property type="entry name" value="Adenine nucleotide alpha hydrolases-like"/>
    <property type="match status" value="1"/>
</dbReference>
<protein>
    <submittedName>
        <fullName evidence="3">Universal stress protein</fullName>
    </submittedName>
</protein>
<name>A0A8T3VKQ6_METOL</name>
<dbReference type="Proteomes" id="UP000732619">
    <property type="component" value="Unassembled WGS sequence"/>
</dbReference>
<evidence type="ECO:0000313" key="3">
    <source>
        <dbReference type="EMBL" id="MBE6511812.1"/>
    </source>
</evidence>
<dbReference type="Gene3D" id="3.40.50.620">
    <property type="entry name" value="HUPs"/>
    <property type="match status" value="1"/>
</dbReference>
<dbReference type="InterPro" id="IPR006016">
    <property type="entry name" value="UspA"/>
</dbReference>
<dbReference type="PANTHER" id="PTHR46268">
    <property type="entry name" value="STRESS RESPONSE PROTEIN NHAX"/>
    <property type="match status" value="1"/>
</dbReference>
<evidence type="ECO:0000256" key="1">
    <source>
        <dbReference type="ARBA" id="ARBA00008791"/>
    </source>
</evidence>
<dbReference type="Pfam" id="PF00582">
    <property type="entry name" value="Usp"/>
    <property type="match status" value="1"/>
</dbReference>
<organism evidence="3 4">
    <name type="scientific">Methanobrevibacter olleyae</name>
    <dbReference type="NCBI Taxonomy" id="294671"/>
    <lineage>
        <taxon>Archaea</taxon>
        <taxon>Methanobacteriati</taxon>
        <taxon>Methanobacteriota</taxon>
        <taxon>Methanomada group</taxon>
        <taxon>Methanobacteria</taxon>
        <taxon>Methanobacteriales</taxon>
        <taxon>Methanobacteriaceae</taxon>
        <taxon>Methanobrevibacter</taxon>
    </lineage>
</organism>
<dbReference type="PANTHER" id="PTHR46268:SF6">
    <property type="entry name" value="UNIVERSAL STRESS PROTEIN UP12"/>
    <property type="match status" value="1"/>
</dbReference>
<comment type="similarity">
    <text evidence="1">Belongs to the universal stress protein A family.</text>
</comment>
<gene>
    <name evidence="3" type="ORF">E7Z75_01485</name>
</gene>
<dbReference type="InterPro" id="IPR006015">
    <property type="entry name" value="Universal_stress_UspA"/>
</dbReference>
<feature type="domain" description="UspA" evidence="2">
    <location>
        <begin position="1"/>
        <end position="139"/>
    </location>
</feature>
<accession>A0A8T3VKQ6</accession>
<evidence type="ECO:0000313" key="4">
    <source>
        <dbReference type="Proteomes" id="UP000732619"/>
    </source>
</evidence>
<dbReference type="AlphaFoldDB" id="A0A8T3VKQ6"/>
<dbReference type="InterPro" id="IPR014729">
    <property type="entry name" value="Rossmann-like_a/b/a_fold"/>
</dbReference>
<evidence type="ECO:0000259" key="2">
    <source>
        <dbReference type="Pfam" id="PF00582"/>
    </source>
</evidence>
<proteinExistence type="inferred from homology"/>
<dbReference type="EMBL" id="SUTG01000004">
    <property type="protein sequence ID" value="MBE6511812.1"/>
    <property type="molecule type" value="Genomic_DNA"/>
</dbReference>
<sequence>MYKKILLPTDGSEHSLREVERAKHVLAEDGEIIILSVAIKIRKTAFHRTKDVRKINKEAVKEAEDNVKAMADCFDDSFNVRTIVKSGFPSEQINKVAEDEDCDLIIIASSGVSGIHKFVLGSVAENVLKECEKDVLLIHN</sequence>
<dbReference type="CDD" id="cd00293">
    <property type="entry name" value="USP-like"/>
    <property type="match status" value="1"/>
</dbReference>
<dbReference type="PRINTS" id="PR01438">
    <property type="entry name" value="UNVRSLSTRESS"/>
</dbReference>
<reference evidence="3" key="1">
    <citation type="submission" date="2019-04" db="EMBL/GenBank/DDBJ databases">
        <title>Evolution of Biomass-Degrading Anaerobic Consortia Revealed by Metagenomics.</title>
        <authorList>
            <person name="Peng X."/>
        </authorList>
    </citation>
    <scope>NUCLEOTIDE SEQUENCE</scope>
    <source>
        <strain evidence="3">SIG14</strain>
    </source>
</reference>
<comment type="caution">
    <text evidence="3">The sequence shown here is derived from an EMBL/GenBank/DDBJ whole genome shotgun (WGS) entry which is preliminary data.</text>
</comment>